<evidence type="ECO:0000259" key="11">
    <source>
        <dbReference type="Pfam" id="PF05050"/>
    </source>
</evidence>
<keyword evidence="2" id="KW-1003">Cell membrane</keyword>
<proteinExistence type="inferred from homology"/>
<feature type="domain" description="Glycosyltransferase 2-like" evidence="10">
    <location>
        <begin position="243"/>
        <end position="380"/>
    </location>
</feature>
<dbReference type="Proteomes" id="UP000003781">
    <property type="component" value="Unassembled WGS sequence"/>
</dbReference>
<evidence type="ECO:0000256" key="3">
    <source>
        <dbReference type="ARBA" id="ARBA00022676"/>
    </source>
</evidence>
<gene>
    <name evidence="12" type="ORF">CY0110_09882</name>
</gene>
<evidence type="ECO:0000259" key="10">
    <source>
        <dbReference type="Pfam" id="PF00535"/>
    </source>
</evidence>
<keyword evidence="3" id="KW-0328">Glycosyltransferase</keyword>
<evidence type="ECO:0000256" key="9">
    <source>
        <dbReference type="ARBA" id="ARBA00040345"/>
    </source>
</evidence>
<dbReference type="Pfam" id="PF00535">
    <property type="entry name" value="Glycos_transf_2"/>
    <property type="match status" value="1"/>
</dbReference>
<comment type="subcellular location">
    <subcellularLocation>
        <location evidence="1">Cell membrane</location>
    </subcellularLocation>
</comment>
<evidence type="ECO:0000256" key="6">
    <source>
        <dbReference type="ARBA" id="ARBA00037281"/>
    </source>
</evidence>
<comment type="pathway">
    <text evidence="7">Carotenoid biosynthesis; staphyloxanthin biosynthesis; staphyloxanthin from farnesyl diphosphate: step 4/5.</text>
</comment>
<dbReference type="GO" id="GO:0005886">
    <property type="term" value="C:plasma membrane"/>
    <property type="evidence" value="ECO:0007669"/>
    <property type="project" value="UniProtKB-SubCell"/>
</dbReference>
<evidence type="ECO:0000256" key="4">
    <source>
        <dbReference type="ARBA" id="ARBA00022679"/>
    </source>
</evidence>
<protein>
    <recommendedName>
        <fullName evidence="9">4,4'-diaponeurosporenoate glycosyltransferase</fullName>
    </recommendedName>
</protein>
<dbReference type="PANTHER" id="PTHR43646:SF2">
    <property type="entry name" value="GLYCOSYLTRANSFERASE 2-LIKE DOMAIN-CONTAINING PROTEIN"/>
    <property type="match status" value="1"/>
</dbReference>
<dbReference type="Gene3D" id="3.90.550.10">
    <property type="entry name" value="Spore Coat Polysaccharide Biosynthesis Protein SpsA, Chain A"/>
    <property type="match status" value="2"/>
</dbReference>
<evidence type="ECO:0000256" key="1">
    <source>
        <dbReference type="ARBA" id="ARBA00004236"/>
    </source>
</evidence>
<evidence type="ECO:0000256" key="8">
    <source>
        <dbReference type="ARBA" id="ARBA00038120"/>
    </source>
</evidence>
<sequence length="710" mass="81436">MIAGHWLLLTILKDKVMIKIENLPYSISIVLFTRYPDPGKVKTRLAWDIGDRTAAEIHRYLMSKMLGILLREMDGINIIVNYTGVDTVSKMIDSFDPDLLSDIKQHINSGVLSFIQQPSSSFGERMNAIAKQLGKVIIIGSDIPGITSNILNEAIDCVNGDEAAIALTADKGYYLIALPYYSDVFTSINYGEANVYEQTYTLMQKNYASTSILNHTLVDIDEVNDLEFLGLTDLIKQNQIEISVIIPTLNEVNSIYETLVNLVLVKQAKIVNNIEILVVDGGSKDNTLQRVKDFKKDYPHTLIQSLIISSLGRAFQMNTGLRHSSGKYLIFCHADTLLPSEWDKKIVSILSNEKVKLAYFDLQFQQDHLGLKWVAWTANNIRRSPYGDQVFCLRRDYFKAIGGFDYLSLLEDVTLIDNKIGYQQSHRIPEPVTTNARKYSNQNNEYSYLSIFKNVSKNLAIMSGTKLLKLPACQLRKIHYGSSPDYELLEVAFQDKIYTFNYHFPKELHHKLLIWKRVYYRQLMNQLIPKILNHCQGNDIFIDIRANVGVVSCLLSMELAKHRIKTDIFAFEPVSYLYQLFKKNYELYINETRNKIYLENLALGDQQEENNSIEVKEIALDDYQFPIKKKISIIKIDLNSNKLNVLKGMISTIKQHQPILVLTPSIFLFPNAQSDTKNDINAMIYLLNNLNYQVDKFSFINYIAYPKHKI</sequence>
<dbReference type="Gene3D" id="3.40.50.150">
    <property type="entry name" value="Vaccinia Virus protein VP39"/>
    <property type="match status" value="1"/>
</dbReference>
<dbReference type="SUPFAM" id="SSF53335">
    <property type="entry name" value="S-adenosyl-L-methionine-dependent methyltransferases"/>
    <property type="match status" value="1"/>
</dbReference>
<evidence type="ECO:0000313" key="13">
    <source>
        <dbReference type="Proteomes" id="UP000003781"/>
    </source>
</evidence>
<comment type="function">
    <text evidence="6">Catalyzes the glycosylation of 4,4'-diaponeurosporenoate, i.e. the esterification of glucose at the C1'' position with the carboxyl group of 4,4'-diaponeurosporenic acid, to form glycosyl-4,4'-diaponeurosporenoate. This is a step in the biosynthesis of staphyloxanthin, an orange pigment present in most staphylococci strains.</text>
</comment>
<dbReference type="InterPro" id="IPR018641">
    <property type="entry name" value="Trfase_1_rSAM/seldom-assoc"/>
</dbReference>
<dbReference type="Pfam" id="PF09837">
    <property type="entry name" value="DUF2064"/>
    <property type="match status" value="1"/>
</dbReference>
<dbReference type="eggNOG" id="COG1216">
    <property type="taxonomic scope" value="Bacteria"/>
</dbReference>
<dbReference type="EMBL" id="AAXW01000001">
    <property type="protein sequence ID" value="EAZ94175.1"/>
    <property type="molecule type" value="Genomic_DNA"/>
</dbReference>
<evidence type="ECO:0000256" key="5">
    <source>
        <dbReference type="ARBA" id="ARBA00023136"/>
    </source>
</evidence>
<dbReference type="InterPro" id="IPR006342">
    <property type="entry name" value="FkbM_mtfrase"/>
</dbReference>
<dbReference type="PANTHER" id="PTHR43646">
    <property type="entry name" value="GLYCOSYLTRANSFERASE"/>
    <property type="match status" value="1"/>
</dbReference>
<dbReference type="eggNOG" id="COG2242">
    <property type="taxonomic scope" value="Bacteria"/>
</dbReference>
<dbReference type="InterPro" id="IPR029063">
    <property type="entry name" value="SAM-dependent_MTases_sf"/>
</dbReference>
<dbReference type="AlphaFoldDB" id="A3IGT3"/>
<reference evidence="12 13" key="1">
    <citation type="submission" date="2007-03" db="EMBL/GenBank/DDBJ databases">
        <authorList>
            <person name="Stal L."/>
            <person name="Ferriera S."/>
            <person name="Johnson J."/>
            <person name="Kravitz S."/>
            <person name="Beeson K."/>
            <person name="Sutton G."/>
            <person name="Rogers Y.-H."/>
            <person name="Friedman R."/>
            <person name="Frazier M."/>
            <person name="Venter J.C."/>
        </authorList>
    </citation>
    <scope>NUCLEOTIDE SEQUENCE [LARGE SCALE GENOMIC DNA]</scope>
    <source>
        <strain evidence="12 13">CCY0110</strain>
    </source>
</reference>
<feature type="domain" description="Methyltransferase FkbM" evidence="11">
    <location>
        <begin position="543"/>
        <end position="693"/>
    </location>
</feature>
<comment type="caution">
    <text evidence="12">The sequence shown here is derived from an EMBL/GenBank/DDBJ whole genome shotgun (WGS) entry which is preliminary data.</text>
</comment>
<dbReference type="Pfam" id="PF05050">
    <property type="entry name" value="Methyltransf_21"/>
    <property type="match status" value="1"/>
</dbReference>
<dbReference type="InterPro" id="IPR029044">
    <property type="entry name" value="Nucleotide-diphossugar_trans"/>
</dbReference>
<dbReference type="eggNOG" id="COG3222">
    <property type="taxonomic scope" value="Bacteria"/>
</dbReference>
<dbReference type="SUPFAM" id="SSF53448">
    <property type="entry name" value="Nucleotide-diphospho-sugar transferases"/>
    <property type="match status" value="2"/>
</dbReference>
<name>A3IGT3_9CHRO</name>
<keyword evidence="4" id="KW-0808">Transferase</keyword>
<organism evidence="12 13">
    <name type="scientific">Crocosphaera chwakensis CCY0110</name>
    <dbReference type="NCBI Taxonomy" id="391612"/>
    <lineage>
        <taxon>Bacteria</taxon>
        <taxon>Bacillati</taxon>
        <taxon>Cyanobacteriota</taxon>
        <taxon>Cyanophyceae</taxon>
        <taxon>Oscillatoriophycideae</taxon>
        <taxon>Chroococcales</taxon>
        <taxon>Aphanothecaceae</taxon>
        <taxon>Crocosphaera</taxon>
        <taxon>Crocosphaera chwakensis</taxon>
    </lineage>
</organism>
<evidence type="ECO:0000256" key="7">
    <source>
        <dbReference type="ARBA" id="ARBA00037904"/>
    </source>
</evidence>
<accession>A3IGT3</accession>
<evidence type="ECO:0000313" key="12">
    <source>
        <dbReference type="EMBL" id="EAZ94175.1"/>
    </source>
</evidence>
<keyword evidence="5" id="KW-0472">Membrane</keyword>
<evidence type="ECO:0000256" key="2">
    <source>
        <dbReference type="ARBA" id="ARBA00022475"/>
    </source>
</evidence>
<keyword evidence="13" id="KW-1185">Reference proteome</keyword>
<dbReference type="GO" id="GO:0016757">
    <property type="term" value="F:glycosyltransferase activity"/>
    <property type="evidence" value="ECO:0007669"/>
    <property type="project" value="UniProtKB-KW"/>
</dbReference>
<dbReference type="InterPro" id="IPR001173">
    <property type="entry name" value="Glyco_trans_2-like"/>
</dbReference>
<comment type="similarity">
    <text evidence="8">Belongs to the glycosyltransferase 2 family. CrtQ subfamily.</text>
</comment>